<feature type="repeat" description="ARM" evidence="6">
    <location>
        <begin position="542"/>
        <end position="584"/>
    </location>
</feature>
<dbReference type="Proteomes" id="UP000657918">
    <property type="component" value="Unassembled WGS sequence"/>
</dbReference>
<evidence type="ECO:0000256" key="6">
    <source>
        <dbReference type="PROSITE-ProRule" id="PRU00259"/>
    </source>
</evidence>
<dbReference type="Pfam" id="PF04564">
    <property type="entry name" value="U-box"/>
    <property type="match status" value="1"/>
</dbReference>
<keyword evidence="4" id="KW-0808">Transferase</keyword>
<evidence type="ECO:0000313" key="9">
    <source>
        <dbReference type="EMBL" id="KAF9671071.1"/>
    </source>
</evidence>
<evidence type="ECO:0000256" key="4">
    <source>
        <dbReference type="ARBA" id="ARBA00022679"/>
    </source>
</evidence>
<dbReference type="Gene3D" id="1.25.10.10">
    <property type="entry name" value="Leucine-rich Repeat Variant"/>
    <property type="match status" value="3"/>
</dbReference>
<proteinExistence type="predicted"/>
<dbReference type="UniPathway" id="UPA00143"/>
<protein>
    <recommendedName>
        <fullName evidence="3">RING-type E3 ubiquitin transferase</fullName>
        <ecNumber evidence="3">2.3.2.27</ecNumber>
    </recommendedName>
</protein>
<dbReference type="SMART" id="SM00504">
    <property type="entry name" value="Ubox"/>
    <property type="match status" value="1"/>
</dbReference>
<dbReference type="OrthoDB" id="7537227at2759"/>
<evidence type="ECO:0000256" key="1">
    <source>
        <dbReference type="ARBA" id="ARBA00000900"/>
    </source>
</evidence>
<evidence type="ECO:0000256" key="5">
    <source>
        <dbReference type="ARBA" id="ARBA00022737"/>
    </source>
</evidence>
<dbReference type="PROSITE" id="PS50176">
    <property type="entry name" value="ARM_REPEAT"/>
    <property type="match status" value="1"/>
</dbReference>
<feature type="coiled-coil region" evidence="7">
    <location>
        <begin position="195"/>
        <end position="222"/>
    </location>
</feature>
<dbReference type="InterPro" id="IPR016024">
    <property type="entry name" value="ARM-type_fold"/>
</dbReference>
<dbReference type="InterPro" id="IPR003613">
    <property type="entry name" value="Ubox_domain"/>
</dbReference>
<comment type="pathway">
    <text evidence="2">Protein modification; protein ubiquitination.</text>
</comment>
<comment type="caution">
    <text evidence="9">The sequence shown here is derived from an EMBL/GenBank/DDBJ whole genome shotgun (WGS) entry which is preliminary data.</text>
</comment>
<feature type="domain" description="U-box" evidence="8">
    <location>
        <begin position="260"/>
        <end position="334"/>
    </location>
</feature>
<feature type="coiled-coil region" evidence="7">
    <location>
        <begin position="470"/>
        <end position="500"/>
    </location>
</feature>
<organism evidence="9 10">
    <name type="scientific">Salix dunnii</name>
    <dbReference type="NCBI Taxonomy" id="1413687"/>
    <lineage>
        <taxon>Eukaryota</taxon>
        <taxon>Viridiplantae</taxon>
        <taxon>Streptophyta</taxon>
        <taxon>Embryophyta</taxon>
        <taxon>Tracheophyta</taxon>
        <taxon>Spermatophyta</taxon>
        <taxon>Magnoliopsida</taxon>
        <taxon>eudicotyledons</taxon>
        <taxon>Gunneridae</taxon>
        <taxon>Pentapetalae</taxon>
        <taxon>rosids</taxon>
        <taxon>fabids</taxon>
        <taxon>Malpighiales</taxon>
        <taxon>Salicaceae</taxon>
        <taxon>Saliceae</taxon>
        <taxon>Salix</taxon>
    </lineage>
</organism>
<dbReference type="EC" id="2.3.2.27" evidence="3"/>
<dbReference type="CDD" id="cd16664">
    <property type="entry name" value="RING-Ubox_PUB"/>
    <property type="match status" value="1"/>
</dbReference>
<evidence type="ECO:0000259" key="8">
    <source>
        <dbReference type="PROSITE" id="PS51698"/>
    </source>
</evidence>
<accession>A0A835JKR7</accession>
<evidence type="ECO:0000313" key="10">
    <source>
        <dbReference type="Proteomes" id="UP000657918"/>
    </source>
</evidence>
<dbReference type="AlphaFoldDB" id="A0A835JKR7"/>
<dbReference type="Pfam" id="PF00514">
    <property type="entry name" value="Arm"/>
    <property type="match status" value="1"/>
</dbReference>
<dbReference type="Gene3D" id="3.30.40.10">
    <property type="entry name" value="Zinc/RING finger domain, C3HC4 (zinc finger)"/>
    <property type="match status" value="1"/>
</dbReference>
<evidence type="ECO:0000256" key="7">
    <source>
        <dbReference type="SAM" id="Coils"/>
    </source>
</evidence>
<dbReference type="GO" id="GO:0016567">
    <property type="term" value="P:protein ubiquitination"/>
    <property type="evidence" value="ECO:0007669"/>
    <property type="project" value="UniProtKB-UniPathway"/>
</dbReference>
<keyword evidence="7" id="KW-0175">Coiled coil</keyword>
<dbReference type="InterPro" id="IPR011989">
    <property type="entry name" value="ARM-like"/>
</dbReference>
<dbReference type="PROSITE" id="PS51698">
    <property type="entry name" value="U_BOX"/>
    <property type="match status" value="1"/>
</dbReference>
<dbReference type="InterPro" id="IPR000225">
    <property type="entry name" value="Armadillo"/>
</dbReference>
<dbReference type="EMBL" id="JADGMS010000012">
    <property type="protein sequence ID" value="KAF9671071.1"/>
    <property type="molecule type" value="Genomic_DNA"/>
</dbReference>
<dbReference type="InterPro" id="IPR013083">
    <property type="entry name" value="Znf_RING/FYVE/PHD"/>
</dbReference>
<name>A0A835JKR7_9ROSI</name>
<dbReference type="InterPro" id="IPR045210">
    <property type="entry name" value="RING-Ubox_PUB"/>
</dbReference>
<dbReference type="GO" id="GO:0061630">
    <property type="term" value="F:ubiquitin protein ligase activity"/>
    <property type="evidence" value="ECO:0007669"/>
    <property type="project" value="UniProtKB-EC"/>
</dbReference>
<dbReference type="SUPFAM" id="SSF48371">
    <property type="entry name" value="ARM repeat"/>
    <property type="match status" value="1"/>
</dbReference>
<keyword evidence="5" id="KW-0677">Repeat</keyword>
<comment type="catalytic activity">
    <reaction evidence="1">
        <text>S-ubiquitinyl-[E2 ubiquitin-conjugating enzyme]-L-cysteine + [acceptor protein]-L-lysine = [E2 ubiquitin-conjugating enzyme]-L-cysteine + N(6)-ubiquitinyl-[acceptor protein]-L-lysine.</text>
        <dbReference type="EC" id="2.3.2.27"/>
    </reaction>
</comment>
<gene>
    <name evidence="9" type="ORF">SADUNF_Sadunf12G0008800</name>
</gene>
<reference evidence="9 10" key="1">
    <citation type="submission" date="2020-10" db="EMBL/GenBank/DDBJ databases">
        <title>Plant Genome Project.</title>
        <authorList>
            <person name="Zhang R.-G."/>
        </authorList>
    </citation>
    <scope>NUCLEOTIDE SEQUENCE [LARGE SCALE GENOMIC DNA]</scope>
    <source>
        <strain evidence="9">FAFU-HL-1</strain>
        <tissue evidence="9">Leaf</tissue>
    </source>
</reference>
<evidence type="ECO:0000256" key="3">
    <source>
        <dbReference type="ARBA" id="ARBA00012483"/>
    </source>
</evidence>
<dbReference type="PANTHER" id="PTHR45958">
    <property type="entry name" value="RING-TYPE E3 UBIQUITIN TRANSFERASE"/>
    <property type="match status" value="1"/>
</dbReference>
<dbReference type="PANTHER" id="PTHR45958:SF8">
    <property type="entry name" value="U-BOX DOMAIN-CONTAINING PROTEIN 44-LIKE"/>
    <property type="match status" value="1"/>
</dbReference>
<keyword evidence="10" id="KW-1185">Reference proteome</keyword>
<sequence>MAREVIVNESIVSVSELLSHTVVAIFDTVHAAEEVLIQKDNFKKFSTYLEKTAYFLKDLSRFNLDHSDNLNNAVEILNCETKVAKRLAVECSSRNKIYLLLNCRKIVKHLEAITKEIGRALSLLSLVSVDVSLGVSNEISKLCKNMLDAEYLAAVLEEEILGKIESTIKDGNVNQFYANNLLASIAQVVGISGERSALKREFEEFKNEIENVKLRKDMAEAIKMDRISSLLGKADATTSYEERERKYLDERNFLGRQTLEPLHSFFCPITQDVMVDPVETSSGKTYERSAIEKWFTEGHKVCPLTSTTLDTSVLRPNITLRRSIEEWKERNNLVTIVSIKRKLQSNEDQEVLQSLGQLQDLMTEREMHQEWVMLEGYVPVLTGLLGTKNREIRTHTLSILCILAKGSDHNKEKIAEVDHALEFIVRSLARQIGESKLALKLLLDLSKNNAVRDLIGNIQACILLLVTTLNSEEIEAARDAEELLENLSSLDQNVIQMAKANYFKPLLRLLSSGPENVRMTMAATLAEIDLTDHNKLSLFKYGASEPLLRLLTNDDIEVKKVAVRSLQNLSNVPENGLQMIREGAVGPLYEILYRHSLSSPRLREQVAAIIMNLAIATTCQEANHEQISLLESEEDIYKFFCLISLTGPEIQKSILLTFLAMCQSPSGVEIRAKLRRLSAVQVLVQLCEHHHSTVRANAMKLFCCLTEDGDNTIILEHVGQRCIETLLEVIKASTDVEEIAAAMGIISNLPDDPNINLWLVDAEAVQVISTCLTDGRRNASHRKQITENAIKALCRFTENQEWQKRVAKAGIIPVLVQLLVSGTALMKQSAAISLKQLSESSSSLSSPVKKRGLFSCFAAPVRFCPVHLGICSVESSFCILEANAMEPLVRMLGEADPGVCEASLDALLTLIDGQKLQSGSKVLAESNAIVQIIKLLSSSSARVQEKTMGALERIFRLVEFKQKYGNSAKMSLVDITQRGSSSMKSQAAKILAQLNVLNEQSSYF</sequence>
<dbReference type="InterPro" id="IPR052608">
    <property type="entry name" value="U-box_domain_protein"/>
</dbReference>
<dbReference type="SMART" id="SM00185">
    <property type="entry name" value="ARM"/>
    <property type="match status" value="8"/>
</dbReference>
<evidence type="ECO:0000256" key="2">
    <source>
        <dbReference type="ARBA" id="ARBA00004906"/>
    </source>
</evidence>
<dbReference type="SUPFAM" id="SSF57850">
    <property type="entry name" value="RING/U-box"/>
    <property type="match status" value="1"/>
</dbReference>